<accession>A0ABM0GSQ2</accession>
<dbReference type="RefSeq" id="XP_002736533.1">
    <property type="nucleotide sequence ID" value="XM_002736487.2"/>
</dbReference>
<protein>
    <submittedName>
        <fullName evidence="3">Radial spoke head 10 homolog B-like</fullName>
    </submittedName>
</protein>
<feature type="compositionally biased region" description="Basic and acidic residues" evidence="1">
    <location>
        <begin position="143"/>
        <end position="172"/>
    </location>
</feature>
<gene>
    <name evidence="3" type="primary">LOC100375134</name>
</gene>
<organism evidence="2 3">
    <name type="scientific">Saccoglossus kowalevskii</name>
    <name type="common">Acorn worm</name>
    <dbReference type="NCBI Taxonomy" id="10224"/>
    <lineage>
        <taxon>Eukaryota</taxon>
        <taxon>Metazoa</taxon>
        <taxon>Hemichordata</taxon>
        <taxon>Enteropneusta</taxon>
        <taxon>Harrimaniidae</taxon>
        <taxon>Saccoglossus</taxon>
    </lineage>
</organism>
<evidence type="ECO:0000313" key="2">
    <source>
        <dbReference type="Proteomes" id="UP000694865"/>
    </source>
</evidence>
<evidence type="ECO:0000313" key="3">
    <source>
        <dbReference type="RefSeq" id="XP_002736533.1"/>
    </source>
</evidence>
<feature type="region of interest" description="Disordered" evidence="1">
    <location>
        <begin position="143"/>
        <end position="185"/>
    </location>
</feature>
<sequence>MYSIDIFLLQIQHGSAVPSVHTDIHPGSAHDKIAAKSEASVDIKGGQSTHSSEHQPLLQSMLSMGGQTDIEIDEEELEDEEMDESVREFNFWTHQIHIFFMRKLFPAFEHMERIKEKKLEIRAEKMTAALEAQKLREEEERKEAALEAKLSDESATKERSVTELSEITKDGEAETVIGSLSEAKS</sequence>
<proteinExistence type="predicted"/>
<keyword evidence="2" id="KW-1185">Reference proteome</keyword>
<reference evidence="3" key="1">
    <citation type="submission" date="2025-08" db="UniProtKB">
        <authorList>
            <consortium name="RefSeq"/>
        </authorList>
    </citation>
    <scope>IDENTIFICATION</scope>
    <source>
        <tissue evidence="3">Testes</tissue>
    </source>
</reference>
<name>A0ABM0GSQ2_SACKO</name>
<evidence type="ECO:0000256" key="1">
    <source>
        <dbReference type="SAM" id="MobiDB-lite"/>
    </source>
</evidence>
<dbReference type="GeneID" id="100375134"/>
<dbReference type="Proteomes" id="UP000694865">
    <property type="component" value="Unplaced"/>
</dbReference>